<comment type="catalytic activity">
    <reaction evidence="25">
        <text>a long-chain (3S)-3-hydroxy fatty acyl-CoA + NAD(+) = a long-chain 3-oxo-fatty acyl-CoA + NADH + H(+)</text>
        <dbReference type="Rhea" id="RHEA:52656"/>
        <dbReference type="ChEBI" id="CHEBI:15378"/>
        <dbReference type="ChEBI" id="CHEBI:57540"/>
        <dbReference type="ChEBI" id="CHEBI:57945"/>
        <dbReference type="ChEBI" id="CHEBI:136757"/>
        <dbReference type="ChEBI" id="CHEBI:136758"/>
        <dbReference type="EC" id="1.1.1.211"/>
    </reaction>
    <physiologicalReaction direction="left-to-right" evidence="25">
        <dbReference type="Rhea" id="RHEA:52657"/>
    </physiologicalReaction>
</comment>
<dbReference type="GO" id="GO:0004300">
    <property type="term" value="F:enoyl-CoA hydratase activity"/>
    <property type="evidence" value="ECO:0007669"/>
    <property type="project" value="UniProtKB-EC"/>
</dbReference>
<organism evidence="43 44">
    <name type="scientific">Mizuhopecten yessoensis</name>
    <name type="common">Japanese scallop</name>
    <name type="synonym">Patinopecten yessoensis</name>
    <dbReference type="NCBI Taxonomy" id="6573"/>
    <lineage>
        <taxon>Eukaryota</taxon>
        <taxon>Metazoa</taxon>
        <taxon>Spiralia</taxon>
        <taxon>Lophotrochozoa</taxon>
        <taxon>Mollusca</taxon>
        <taxon>Bivalvia</taxon>
        <taxon>Autobranchia</taxon>
        <taxon>Pteriomorphia</taxon>
        <taxon>Pectinida</taxon>
        <taxon>Pectinoidea</taxon>
        <taxon>Pectinidae</taxon>
        <taxon>Mizuhopecten</taxon>
    </lineage>
</organism>
<comment type="catalytic activity">
    <reaction evidence="24">
        <text>1'-[1,2-di-(9Z,12Z-octadecadienoyl)-sn-glycero-3-phospho]-3'-[1-(9Z,12Z-octadecadienoyl)-sn-glycero-3-phospho]-glycerol + (9Z,12Z)-octadecadienoyl-CoA = 1',3'-bis-[1,2-di-(9Z,12Z-octadecadienoyl)-sn-glycero-3-phospho]-glycerol + CoA</text>
        <dbReference type="Rhea" id="RHEA:43672"/>
        <dbReference type="ChEBI" id="CHEBI:57287"/>
        <dbReference type="ChEBI" id="CHEBI:57383"/>
        <dbReference type="ChEBI" id="CHEBI:83580"/>
        <dbReference type="ChEBI" id="CHEBI:83581"/>
    </reaction>
    <physiologicalReaction direction="left-to-right" evidence="24">
        <dbReference type="Rhea" id="RHEA:43673"/>
    </physiologicalReaction>
</comment>
<comment type="catalytic activity">
    <reaction evidence="22">
        <text>(3S)-hydroxyhexadecanoyl-CoA + NAD(+) = 3-oxohexadecanoyl-CoA + NADH + H(+)</text>
        <dbReference type="Rhea" id="RHEA:31159"/>
        <dbReference type="ChEBI" id="CHEBI:15378"/>
        <dbReference type="ChEBI" id="CHEBI:57349"/>
        <dbReference type="ChEBI" id="CHEBI:57540"/>
        <dbReference type="ChEBI" id="CHEBI:57945"/>
        <dbReference type="ChEBI" id="CHEBI:62613"/>
    </reaction>
    <physiologicalReaction direction="left-to-right" evidence="22">
        <dbReference type="Rhea" id="RHEA:31160"/>
    </physiologicalReaction>
</comment>
<evidence type="ECO:0000256" key="12">
    <source>
        <dbReference type="ARBA" id="ARBA00022946"/>
    </source>
</evidence>
<dbReference type="InterPro" id="IPR012803">
    <property type="entry name" value="Fa_ox_alpha_mit"/>
</dbReference>
<evidence type="ECO:0000256" key="38">
    <source>
        <dbReference type="ARBA" id="ARBA00083277"/>
    </source>
</evidence>
<dbReference type="GO" id="GO:0006635">
    <property type="term" value="P:fatty acid beta-oxidation"/>
    <property type="evidence" value="ECO:0007669"/>
    <property type="project" value="UniProtKB-UniPathway"/>
</dbReference>
<name>A0A210QTF6_MIZYE</name>
<comment type="caution">
    <text evidence="43">The sequence shown here is derived from an EMBL/GenBank/DDBJ whole genome shotgun (WGS) entry which is preliminary data.</text>
</comment>
<evidence type="ECO:0000256" key="7">
    <source>
        <dbReference type="ARBA" id="ARBA00022481"/>
    </source>
</evidence>
<feature type="site" description="Important for hydroxyacyl-coenzyme A dehydrogenase activity" evidence="40">
    <location>
        <position position="494"/>
    </location>
</feature>
<comment type="catalytic activity">
    <reaction evidence="26">
        <text>a 4-saturated-(3S)-3-hydroxyacyl-CoA = a (3E)-enoyl-CoA + H2O</text>
        <dbReference type="Rhea" id="RHEA:20724"/>
        <dbReference type="ChEBI" id="CHEBI:15377"/>
        <dbReference type="ChEBI" id="CHEBI:58521"/>
        <dbReference type="ChEBI" id="CHEBI:137480"/>
        <dbReference type="EC" id="4.2.1.17"/>
    </reaction>
    <physiologicalReaction direction="right-to-left" evidence="26">
        <dbReference type="Rhea" id="RHEA:20726"/>
    </physiologicalReaction>
</comment>
<comment type="similarity">
    <text evidence="5">In the N-terminal section; belongs to the enoyl-CoA hydratase/isomerase family.</text>
</comment>
<evidence type="ECO:0000256" key="1">
    <source>
        <dbReference type="ARBA" id="ARBA00000469"/>
    </source>
</evidence>
<dbReference type="InterPro" id="IPR006176">
    <property type="entry name" value="3-OHacyl-CoA_DH_NAD-bd"/>
</dbReference>
<dbReference type="InterPro" id="IPR008927">
    <property type="entry name" value="6-PGluconate_DH-like_C_sf"/>
</dbReference>
<keyword evidence="14" id="KW-0560">Oxidoreductase</keyword>
<evidence type="ECO:0000256" key="8">
    <source>
        <dbReference type="ARBA" id="ARBA00022553"/>
    </source>
</evidence>
<keyword evidence="10" id="KW-0999">Mitochondrion inner membrane</keyword>
<evidence type="ECO:0000313" key="43">
    <source>
        <dbReference type="EMBL" id="OWF52016.1"/>
    </source>
</evidence>
<keyword evidence="7" id="KW-0488">Methylation</keyword>
<keyword evidence="8" id="KW-0597">Phosphoprotein</keyword>
<dbReference type="InterPro" id="IPR029045">
    <property type="entry name" value="ClpP/crotonase-like_dom_sf"/>
</dbReference>
<dbReference type="GO" id="GO:0070403">
    <property type="term" value="F:NAD+ binding"/>
    <property type="evidence" value="ECO:0007669"/>
    <property type="project" value="InterPro"/>
</dbReference>
<dbReference type="SUPFAM" id="SSF51735">
    <property type="entry name" value="NAD(P)-binding Rossmann-fold domains"/>
    <property type="match status" value="1"/>
</dbReference>
<dbReference type="InterPro" id="IPR006108">
    <property type="entry name" value="3HC_DH_C"/>
</dbReference>
<dbReference type="GO" id="GO:0016740">
    <property type="term" value="F:transferase activity"/>
    <property type="evidence" value="ECO:0007669"/>
    <property type="project" value="UniProtKB-KW"/>
</dbReference>
<dbReference type="NCBIfam" id="TIGR02441">
    <property type="entry name" value="fa_ox_alpha_mit"/>
    <property type="match status" value="1"/>
</dbReference>
<dbReference type="AlphaFoldDB" id="A0A210QTF6"/>
<feature type="active site" description="For hydroxyacyl-coenzyme A dehydrogenase activity" evidence="39">
    <location>
        <position position="506"/>
    </location>
</feature>
<dbReference type="Pfam" id="PF00378">
    <property type="entry name" value="ECH_1"/>
    <property type="match status" value="1"/>
</dbReference>
<dbReference type="InterPro" id="IPR050136">
    <property type="entry name" value="FA_oxidation_alpha_subunit"/>
</dbReference>
<feature type="domain" description="3-hydroxyacyl-CoA dehydrogenase NAD binding" evidence="42">
    <location>
        <begin position="360"/>
        <end position="537"/>
    </location>
</feature>
<evidence type="ECO:0000256" key="18">
    <source>
        <dbReference type="ARBA" id="ARBA00023136"/>
    </source>
</evidence>
<evidence type="ECO:0000256" key="9">
    <source>
        <dbReference type="ARBA" id="ARBA00022679"/>
    </source>
</evidence>
<comment type="catalytic activity">
    <reaction evidence="1">
        <text>(3S)-hydroxyhexadecanoyl-CoA = (2E)-hexadecenoyl-CoA + H2O</text>
        <dbReference type="Rhea" id="RHEA:31163"/>
        <dbReference type="ChEBI" id="CHEBI:15377"/>
        <dbReference type="ChEBI" id="CHEBI:61526"/>
        <dbReference type="ChEBI" id="CHEBI:62613"/>
    </reaction>
    <physiologicalReaction direction="right-to-left" evidence="1">
        <dbReference type="Rhea" id="RHEA:31165"/>
    </physiologicalReaction>
</comment>
<evidence type="ECO:0000256" key="20">
    <source>
        <dbReference type="ARBA" id="ARBA00023268"/>
    </source>
</evidence>
<keyword evidence="9" id="KW-0808">Transferase</keyword>
<evidence type="ECO:0000256" key="39">
    <source>
        <dbReference type="PIRSR" id="PIRSR612803-1"/>
    </source>
</evidence>
<keyword evidence="11" id="KW-0276">Fatty acid metabolism</keyword>
<dbReference type="GO" id="GO:0016509">
    <property type="term" value="F:long-chain (3S)-3-hydroxyacyl-CoA dehydrogenase (NAD+) activity"/>
    <property type="evidence" value="ECO:0007669"/>
    <property type="project" value="UniProtKB-EC"/>
</dbReference>
<evidence type="ECO:0000256" key="17">
    <source>
        <dbReference type="ARBA" id="ARBA00023128"/>
    </source>
</evidence>
<evidence type="ECO:0000256" key="37">
    <source>
        <dbReference type="ARBA" id="ARBA00077617"/>
    </source>
</evidence>
<dbReference type="FunFam" id="1.10.1040.50:FF:000002">
    <property type="entry name" value="Trifunctional enzyme subunit alpha, mitochondrial"/>
    <property type="match status" value="1"/>
</dbReference>
<evidence type="ECO:0000256" key="33">
    <source>
        <dbReference type="ARBA" id="ARBA00052989"/>
    </source>
</evidence>
<evidence type="ECO:0000256" key="6">
    <source>
        <dbReference type="ARBA" id="ARBA00012076"/>
    </source>
</evidence>
<dbReference type="FunFam" id="3.40.50.720:FF:000009">
    <property type="entry name" value="Fatty oxidation complex, alpha subunit"/>
    <property type="match status" value="1"/>
</dbReference>
<evidence type="ECO:0000259" key="41">
    <source>
        <dbReference type="Pfam" id="PF00725"/>
    </source>
</evidence>
<protein>
    <recommendedName>
        <fullName evidence="36">Trifunctional enzyme subunit alpha, mitochondrial</fullName>
        <ecNumber evidence="35">1.1.1.211</ecNumber>
        <ecNumber evidence="6">4.2.1.17</ecNumber>
    </recommendedName>
    <alternativeName>
        <fullName evidence="37">Monolysocardiolipin acyltransferase</fullName>
    </alternativeName>
    <alternativeName>
        <fullName evidence="38">TP-alpha</fullName>
    </alternativeName>
</protein>
<evidence type="ECO:0000256" key="3">
    <source>
        <dbReference type="ARBA" id="ARBA00005005"/>
    </source>
</evidence>
<dbReference type="InterPro" id="IPR001753">
    <property type="entry name" value="Enoyl-CoA_hydra/iso"/>
</dbReference>
<feature type="site" description="Important for long-chain enoyl-CoA hydratase activity" evidence="40">
    <location>
        <position position="151"/>
    </location>
</feature>
<evidence type="ECO:0000256" key="27">
    <source>
        <dbReference type="ARBA" id="ARBA00051877"/>
    </source>
</evidence>
<evidence type="ECO:0000256" key="4">
    <source>
        <dbReference type="ARBA" id="ARBA00007005"/>
    </source>
</evidence>
<gene>
    <name evidence="43" type="ORF">KP79_PYT09009</name>
</gene>
<evidence type="ECO:0000256" key="5">
    <source>
        <dbReference type="ARBA" id="ARBA00008750"/>
    </source>
</evidence>
<comment type="subcellular location">
    <subcellularLocation>
        <location evidence="2">Mitochondrion inner membrane</location>
    </subcellularLocation>
</comment>
<comment type="catalytic activity">
    <reaction evidence="33">
        <text>1'-[1,2-di-(9Z,12Z-octadecadienoyl)-sn-glycero-3-phospho]-3'-[1-(9Z,12Z-octadecadienoyl)-sn-glycero-3-phospho]-glycerol + hexadecanoyl-CoA = 1'-[1,2-di-(9Z,12Z-octadecadienoyl)-sn-glycero-3-phospho]-3'-[1-(9Z,12Z-octadecadienoyl)-2-hexadecanoyl-sn-glycero-3-phospho]-glycerol + CoA</text>
        <dbReference type="Rhea" id="RHEA:43680"/>
        <dbReference type="ChEBI" id="CHEBI:57287"/>
        <dbReference type="ChEBI" id="CHEBI:57379"/>
        <dbReference type="ChEBI" id="CHEBI:83580"/>
        <dbReference type="ChEBI" id="CHEBI:83583"/>
    </reaction>
    <physiologicalReaction direction="left-to-right" evidence="33">
        <dbReference type="Rhea" id="RHEA:43681"/>
    </physiologicalReaction>
</comment>
<dbReference type="OrthoDB" id="5421at2759"/>
<evidence type="ECO:0000256" key="15">
    <source>
        <dbReference type="ARBA" id="ARBA00023027"/>
    </source>
</evidence>
<comment type="catalytic activity">
    <reaction evidence="28">
        <text>(3S)-hydroxyoctanoyl-CoA + NAD(+) = 3-oxooctanoyl-CoA + NADH + H(+)</text>
        <dbReference type="Rhea" id="RHEA:31195"/>
        <dbReference type="ChEBI" id="CHEBI:15378"/>
        <dbReference type="ChEBI" id="CHEBI:57540"/>
        <dbReference type="ChEBI" id="CHEBI:57945"/>
        <dbReference type="ChEBI" id="CHEBI:62617"/>
        <dbReference type="ChEBI" id="CHEBI:62619"/>
    </reaction>
    <physiologicalReaction direction="left-to-right" evidence="28">
        <dbReference type="Rhea" id="RHEA:31196"/>
    </physiologicalReaction>
</comment>
<sequence length="757" mass="82009">MSAMRILGAFRNIANHGSRNFIGDQSRWLSTTGVMGARTHLKYEVKQDVAVVKFDSPNSKVNTLSRDVQTEFTQVFKEVSENPDVKSIVVMSGKPGCFIAGADIGMIEACKTKEEIVELSERGKALFNEVEQSPKPVVAAIKGSCLGGGLEVALACHYRIAVKDNKTNLGVPEVKLGLLPGAGGTERLPKTVGVQAALDMMLTGKNIKADKGKKMGLVDQVVVSLGPGLMDPETATLNYLEEVAIQAARGLANKTLQKKPYSSRMNSLLSTSWGMSFVKSQATKAVMKMTAGNYPAPLEILDVVTKQVTEGKEKGDAAESEGFGKLGMTTESKALIGLYHGDTACRKNQFGKPAKSVQNLGVLGAGLMGAGVVQVSLNKVDYVQMKDVGSSGLARGEDQIVKGLQTQVKKKKMSSAEKDKVLSSMEPTLSYKGFKDCDMVIEAVFEDINIKHAVIREVEQHIPEHCVFATNTSALPITRIAEASKRPEKVIGMHYFSPVDKMPLLEIITTDKTSKDTIASAVDVGLRQGKVVIVVGDGPGFYTTRILASMLAEAIRLLQEGVSPTQLDKLTKKFGWPVGAATLADEVGVDVAAHVAEDLTKAFGSRFAGGDPNVLGDMVKAGFLGRKSGKGCFIYEKGQKQRPENEQANEILKRYKLEPPVPITDEDIQYRLFSRFVNESVMCLQEGILKSPLEGDIGAVFGLGFPPFLGGPFRYLDLHGAKQLVEKMERYQQNYGEPFAPCQLLLDHAKDPSKRFH</sequence>
<evidence type="ECO:0000313" key="44">
    <source>
        <dbReference type="Proteomes" id="UP000242188"/>
    </source>
</evidence>
<dbReference type="EC" id="1.1.1.211" evidence="35"/>
<evidence type="ECO:0000256" key="14">
    <source>
        <dbReference type="ARBA" id="ARBA00023002"/>
    </source>
</evidence>
<dbReference type="SUPFAM" id="SSF48179">
    <property type="entry name" value="6-phosphogluconate dehydrogenase C-terminal domain-like"/>
    <property type="match status" value="2"/>
</dbReference>
<proteinExistence type="inferred from homology"/>
<dbReference type="Gene3D" id="3.40.50.720">
    <property type="entry name" value="NAD(P)-binding Rossmann-like Domain"/>
    <property type="match status" value="1"/>
</dbReference>
<comment type="subunit">
    <text evidence="34">Heterotetramer of 2 alpha/HADHA and 2 beta/HADHB subunits; forms the mitochondrial trifunctional enzyme. Also purified as higher order heterooligomers including a 4 alpha/HADHA and 4 beta/HADHB heterooligomer which physiological significance remains unclear. The mitochondrial trifunctional enzyme interacts with MTLN.</text>
</comment>
<dbReference type="EC" id="4.2.1.17" evidence="6"/>
<evidence type="ECO:0000256" key="36">
    <source>
        <dbReference type="ARBA" id="ARBA00068347"/>
    </source>
</evidence>
<dbReference type="InterPro" id="IPR036291">
    <property type="entry name" value="NAD(P)-bd_dom_sf"/>
</dbReference>
<evidence type="ECO:0000256" key="25">
    <source>
        <dbReference type="ARBA" id="ARBA00050446"/>
    </source>
</evidence>
<evidence type="ECO:0000256" key="30">
    <source>
        <dbReference type="ARBA" id="ARBA00052834"/>
    </source>
</evidence>
<evidence type="ECO:0000256" key="29">
    <source>
        <dbReference type="ARBA" id="ARBA00052711"/>
    </source>
</evidence>
<feature type="site" description="Important for long-chain enoyl-CoA hydratase activity" evidence="40">
    <location>
        <position position="173"/>
    </location>
</feature>
<evidence type="ECO:0000256" key="40">
    <source>
        <dbReference type="PIRSR" id="PIRSR612803-2"/>
    </source>
</evidence>
<keyword evidence="16" id="KW-0443">Lipid metabolism</keyword>
<evidence type="ECO:0000256" key="35">
    <source>
        <dbReference type="ARBA" id="ARBA00066806"/>
    </source>
</evidence>
<comment type="catalytic activity">
    <reaction evidence="32">
        <text>(3S)-3-hydroxydodecanoyl-CoA + NAD(+) = 3-oxododecanoyl-CoA + NADH + H(+)</text>
        <dbReference type="Rhea" id="RHEA:31179"/>
        <dbReference type="ChEBI" id="CHEBI:15378"/>
        <dbReference type="ChEBI" id="CHEBI:57540"/>
        <dbReference type="ChEBI" id="CHEBI:57945"/>
        <dbReference type="ChEBI" id="CHEBI:62558"/>
        <dbReference type="ChEBI" id="CHEBI:62615"/>
    </reaction>
    <physiologicalReaction direction="left-to-right" evidence="32">
        <dbReference type="Rhea" id="RHEA:31180"/>
    </physiologicalReaction>
</comment>
<dbReference type="CDD" id="cd06558">
    <property type="entry name" value="crotonase-like"/>
    <property type="match status" value="1"/>
</dbReference>
<keyword evidence="15" id="KW-0520">NAD</keyword>
<evidence type="ECO:0000256" key="10">
    <source>
        <dbReference type="ARBA" id="ARBA00022792"/>
    </source>
</evidence>
<keyword evidence="18" id="KW-0472">Membrane</keyword>
<accession>A0A210QTF6</accession>
<comment type="catalytic activity">
    <reaction evidence="30">
        <text>(3S)-hydroxytetradecanoyl-CoA + NAD(+) = 3-oxotetradecanoyl-CoA + NADH + H(+)</text>
        <dbReference type="Rhea" id="RHEA:31167"/>
        <dbReference type="ChEBI" id="CHEBI:15378"/>
        <dbReference type="ChEBI" id="CHEBI:57540"/>
        <dbReference type="ChEBI" id="CHEBI:57945"/>
        <dbReference type="ChEBI" id="CHEBI:62543"/>
        <dbReference type="ChEBI" id="CHEBI:62614"/>
    </reaction>
    <physiologicalReaction direction="left-to-right" evidence="30">
        <dbReference type="Rhea" id="RHEA:31168"/>
    </physiologicalReaction>
</comment>
<comment type="catalytic activity">
    <reaction evidence="23">
        <text>(3S)-hydroxydecanoyl-CoA + NAD(+) = 3-oxodecanoyl-CoA + NADH + H(+)</text>
        <dbReference type="Rhea" id="RHEA:31187"/>
        <dbReference type="ChEBI" id="CHEBI:15378"/>
        <dbReference type="ChEBI" id="CHEBI:57540"/>
        <dbReference type="ChEBI" id="CHEBI:57945"/>
        <dbReference type="ChEBI" id="CHEBI:62548"/>
        <dbReference type="ChEBI" id="CHEBI:62616"/>
    </reaction>
    <physiologicalReaction direction="left-to-right" evidence="23">
        <dbReference type="Rhea" id="RHEA:31188"/>
    </physiologicalReaction>
</comment>
<comment type="catalytic activity">
    <reaction evidence="29">
        <text>(3S)-3-hydroxydodecanoyl-CoA = (2E)-dodecenoyl-CoA + H2O</text>
        <dbReference type="Rhea" id="RHEA:31075"/>
        <dbReference type="ChEBI" id="CHEBI:15377"/>
        <dbReference type="ChEBI" id="CHEBI:57330"/>
        <dbReference type="ChEBI" id="CHEBI:62558"/>
    </reaction>
    <physiologicalReaction direction="right-to-left" evidence="29">
        <dbReference type="Rhea" id="RHEA:31077"/>
    </physiologicalReaction>
</comment>
<evidence type="ECO:0000256" key="11">
    <source>
        <dbReference type="ARBA" id="ARBA00022832"/>
    </source>
</evidence>
<dbReference type="GO" id="GO:0016507">
    <property type="term" value="C:mitochondrial fatty acid beta-oxidation multienzyme complex"/>
    <property type="evidence" value="ECO:0007669"/>
    <property type="project" value="InterPro"/>
</dbReference>
<keyword evidence="20" id="KW-0511">Multifunctional enzyme</keyword>
<dbReference type="PANTHER" id="PTHR43612">
    <property type="entry name" value="TRIFUNCTIONAL ENZYME SUBUNIT ALPHA"/>
    <property type="match status" value="1"/>
</dbReference>
<reference evidence="43 44" key="1">
    <citation type="journal article" date="2017" name="Nat. Ecol. Evol.">
        <title>Scallop genome provides insights into evolution of bilaterian karyotype and development.</title>
        <authorList>
            <person name="Wang S."/>
            <person name="Zhang J."/>
            <person name="Jiao W."/>
            <person name="Li J."/>
            <person name="Xun X."/>
            <person name="Sun Y."/>
            <person name="Guo X."/>
            <person name="Huan P."/>
            <person name="Dong B."/>
            <person name="Zhang L."/>
            <person name="Hu X."/>
            <person name="Sun X."/>
            <person name="Wang J."/>
            <person name="Zhao C."/>
            <person name="Wang Y."/>
            <person name="Wang D."/>
            <person name="Huang X."/>
            <person name="Wang R."/>
            <person name="Lv J."/>
            <person name="Li Y."/>
            <person name="Zhang Z."/>
            <person name="Liu B."/>
            <person name="Lu W."/>
            <person name="Hui Y."/>
            <person name="Liang J."/>
            <person name="Zhou Z."/>
            <person name="Hou R."/>
            <person name="Li X."/>
            <person name="Liu Y."/>
            <person name="Li H."/>
            <person name="Ning X."/>
            <person name="Lin Y."/>
            <person name="Zhao L."/>
            <person name="Xing Q."/>
            <person name="Dou J."/>
            <person name="Li Y."/>
            <person name="Mao J."/>
            <person name="Guo H."/>
            <person name="Dou H."/>
            <person name="Li T."/>
            <person name="Mu C."/>
            <person name="Jiang W."/>
            <person name="Fu Q."/>
            <person name="Fu X."/>
            <person name="Miao Y."/>
            <person name="Liu J."/>
            <person name="Yu Q."/>
            <person name="Li R."/>
            <person name="Liao H."/>
            <person name="Li X."/>
            <person name="Kong Y."/>
            <person name="Jiang Z."/>
            <person name="Chourrout D."/>
            <person name="Li R."/>
            <person name="Bao Z."/>
        </authorList>
    </citation>
    <scope>NUCLEOTIDE SEQUENCE [LARGE SCALE GENOMIC DNA]</scope>
    <source>
        <strain evidence="43 44">PY_sf001</strain>
    </source>
</reference>
<evidence type="ECO:0000256" key="26">
    <source>
        <dbReference type="ARBA" id="ARBA00051215"/>
    </source>
</evidence>
<comment type="pathway">
    <text evidence="3">Lipid metabolism; fatty acid beta-oxidation.</text>
</comment>
<evidence type="ECO:0000256" key="13">
    <source>
        <dbReference type="ARBA" id="ARBA00022990"/>
    </source>
</evidence>
<comment type="similarity">
    <text evidence="4">In the central section; belongs to the 3-hydroxyacyl-CoA dehydrogenase family.</text>
</comment>
<dbReference type="UniPathway" id="UPA00659"/>
<keyword evidence="44" id="KW-1185">Reference proteome</keyword>
<dbReference type="SUPFAM" id="SSF52096">
    <property type="entry name" value="ClpP/crotonase"/>
    <property type="match status" value="1"/>
</dbReference>
<evidence type="ECO:0000256" key="31">
    <source>
        <dbReference type="ARBA" id="ARBA00052860"/>
    </source>
</evidence>
<comment type="catalytic activity">
    <reaction evidence="27">
        <text>(3S)-hydroxyoctanoyl-CoA = (2E)-octenoyl-CoA + H2O</text>
        <dbReference type="Rhea" id="RHEA:31199"/>
        <dbReference type="ChEBI" id="CHEBI:15377"/>
        <dbReference type="ChEBI" id="CHEBI:62242"/>
        <dbReference type="ChEBI" id="CHEBI:62617"/>
    </reaction>
    <physiologicalReaction direction="right-to-left" evidence="27">
        <dbReference type="Rhea" id="RHEA:31201"/>
    </physiologicalReaction>
</comment>
<dbReference type="STRING" id="6573.A0A210QTF6"/>
<dbReference type="Pfam" id="PF00725">
    <property type="entry name" value="3HCDH"/>
    <property type="match status" value="1"/>
</dbReference>
<evidence type="ECO:0000256" key="19">
    <source>
        <dbReference type="ARBA" id="ARBA00023239"/>
    </source>
</evidence>
<dbReference type="Gene3D" id="1.10.1040.50">
    <property type="match status" value="1"/>
</dbReference>
<evidence type="ECO:0000256" key="34">
    <source>
        <dbReference type="ARBA" id="ARBA00062153"/>
    </source>
</evidence>
<keyword evidence="12" id="KW-0809">Transit peptide</keyword>
<keyword evidence="19" id="KW-0456">Lyase</keyword>
<evidence type="ECO:0000256" key="32">
    <source>
        <dbReference type="ARBA" id="ARBA00052945"/>
    </source>
</evidence>
<evidence type="ECO:0000256" key="2">
    <source>
        <dbReference type="ARBA" id="ARBA00004273"/>
    </source>
</evidence>
<keyword evidence="13" id="KW-0007">Acetylation</keyword>
<evidence type="ECO:0000256" key="22">
    <source>
        <dbReference type="ARBA" id="ARBA00047613"/>
    </source>
</evidence>
<comment type="catalytic activity">
    <reaction evidence="31">
        <text>1'-[1,2-di-(9Z,12Z-octadecadienoyl)-sn-glycero-3-phospho]-3'-[1-(9Z,12Z-octadecadienoyl)-sn-glycero-3-phospho]-glycerol + (9Z)-octadecenoyl-CoA = 1'-[1,2-di-(9Z,12Z-octadecadienoyl)-sn-glycero-3-phospho]-3'-[1-(9Z,12Z-octadecadienoyl)-2-(9Z-octadecenoyl)-sn-glycero-3-phospho]-glycerol + CoA</text>
        <dbReference type="Rhea" id="RHEA:43676"/>
        <dbReference type="ChEBI" id="CHEBI:57287"/>
        <dbReference type="ChEBI" id="CHEBI:57387"/>
        <dbReference type="ChEBI" id="CHEBI:83580"/>
        <dbReference type="ChEBI" id="CHEBI:83582"/>
    </reaction>
    <physiologicalReaction direction="left-to-right" evidence="31">
        <dbReference type="Rhea" id="RHEA:43677"/>
    </physiologicalReaction>
</comment>
<evidence type="ECO:0000259" key="42">
    <source>
        <dbReference type="Pfam" id="PF02737"/>
    </source>
</evidence>
<comment type="catalytic activity">
    <reaction evidence="21">
        <text>a (3S)-3-hydroxyacyl-CoA = a (2E)-enoyl-CoA + H2O</text>
        <dbReference type="Rhea" id="RHEA:16105"/>
        <dbReference type="ChEBI" id="CHEBI:15377"/>
        <dbReference type="ChEBI" id="CHEBI:57318"/>
        <dbReference type="ChEBI" id="CHEBI:58856"/>
        <dbReference type="EC" id="4.2.1.17"/>
    </reaction>
    <physiologicalReaction direction="right-to-left" evidence="21">
        <dbReference type="Rhea" id="RHEA:16107"/>
    </physiologicalReaction>
</comment>
<dbReference type="PANTHER" id="PTHR43612:SF3">
    <property type="entry name" value="TRIFUNCTIONAL ENZYME SUBUNIT ALPHA, MITOCHONDRIAL"/>
    <property type="match status" value="1"/>
</dbReference>
<dbReference type="Proteomes" id="UP000242188">
    <property type="component" value="Unassembled WGS sequence"/>
</dbReference>
<dbReference type="EMBL" id="NEDP02001999">
    <property type="protein sequence ID" value="OWF52016.1"/>
    <property type="molecule type" value="Genomic_DNA"/>
</dbReference>
<evidence type="ECO:0000256" key="28">
    <source>
        <dbReference type="ARBA" id="ARBA00052224"/>
    </source>
</evidence>
<dbReference type="Pfam" id="PF02737">
    <property type="entry name" value="3HCDH_N"/>
    <property type="match status" value="1"/>
</dbReference>
<feature type="domain" description="3-hydroxyacyl-CoA dehydrogenase C-terminal" evidence="41">
    <location>
        <begin position="540"/>
        <end position="634"/>
    </location>
</feature>
<dbReference type="FunFam" id="3.90.226.10:FF:000011">
    <property type="entry name" value="Fatty acid oxidation complex subunit alpha"/>
    <property type="match status" value="1"/>
</dbReference>
<dbReference type="GO" id="GO:0005743">
    <property type="term" value="C:mitochondrial inner membrane"/>
    <property type="evidence" value="ECO:0007669"/>
    <property type="project" value="UniProtKB-SubCell"/>
</dbReference>
<evidence type="ECO:0000256" key="21">
    <source>
        <dbReference type="ARBA" id="ARBA00035854"/>
    </source>
</evidence>
<evidence type="ECO:0000256" key="16">
    <source>
        <dbReference type="ARBA" id="ARBA00023098"/>
    </source>
</evidence>
<evidence type="ECO:0000256" key="23">
    <source>
        <dbReference type="ARBA" id="ARBA00048361"/>
    </source>
</evidence>
<evidence type="ECO:0000256" key="24">
    <source>
        <dbReference type="ARBA" id="ARBA00050222"/>
    </source>
</evidence>
<keyword evidence="17" id="KW-0496">Mitochondrion</keyword>
<dbReference type="Gene3D" id="3.90.226.10">
    <property type="entry name" value="2-enoyl-CoA Hydratase, Chain A, domain 1"/>
    <property type="match status" value="1"/>
</dbReference>